<dbReference type="KEGG" id="ehx:EMIHUDRAFT_242044"/>
<dbReference type="AlphaFoldDB" id="A0A0D3JVP6"/>
<dbReference type="GO" id="GO:0016020">
    <property type="term" value="C:membrane"/>
    <property type="evidence" value="ECO:0007669"/>
    <property type="project" value="TreeGrafter"/>
</dbReference>
<dbReference type="GeneID" id="17265923"/>
<feature type="transmembrane region" description="Helical" evidence="1">
    <location>
        <begin position="230"/>
        <end position="257"/>
    </location>
</feature>
<feature type="transmembrane region" description="Helical" evidence="1">
    <location>
        <begin position="190"/>
        <end position="210"/>
    </location>
</feature>
<protein>
    <submittedName>
        <fullName evidence="2">Uncharacterized protein</fullName>
    </submittedName>
</protein>
<evidence type="ECO:0000256" key="1">
    <source>
        <dbReference type="SAM" id="Phobius"/>
    </source>
</evidence>
<feature type="transmembrane region" description="Helical" evidence="1">
    <location>
        <begin position="160"/>
        <end position="183"/>
    </location>
</feature>
<dbReference type="Pfam" id="PF21534">
    <property type="entry name" value="Rost"/>
    <property type="match status" value="1"/>
</dbReference>
<dbReference type="PaxDb" id="2903-EOD20378"/>
<reference evidence="3" key="1">
    <citation type="journal article" date="2013" name="Nature">
        <title>Pan genome of the phytoplankton Emiliania underpins its global distribution.</title>
        <authorList>
            <person name="Read B.A."/>
            <person name="Kegel J."/>
            <person name="Klute M.J."/>
            <person name="Kuo A."/>
            <person name="Lefebvre S.C."/>
            <person name="Maumus F."/>
            <person name="Mayer C."/>
            <person name="Miller J."/>
            <person name="Monier A."/>
            <person name="Salamov A."/>
            <person name="Young J."/>
            <person name="Aguilar M."/>
            <person name="Claverie J.M."/>
            <person name="Frickenhaus S."/>
            <person name="Gonzalez K."/>
            <person name="Herman E.K."/>
            <person name="Lin Y.C."/>
            <person name="Napier J."/>
            <person name="Ogata H."/>
            <person name="Sarno A.F."/>
            <person name="Shmutz J."/>
            <person name="Schroeder D."/>
            <person name="de Vargas C."/>
            <person name="Verret F."/>
            <person name="von Dassow P."/>
            <person name="Valentin K."/>
            <person name="Van de Peer Y."/>
            <person name="Wheeler G."/>
            <person name="Dacks J.B."/>
            <person name="Delwiche C.F."/>
            <person name="Dyhrman S.T."/>
            <person name="Glockner G."/>
            <person name="John U."/>
            <person name="Richards T."/>
            <person name="Worden A.Z."/>
            <person name="Zhang X."/>
            <person name="Grigoriev I.V."/>
            <person name="Allen A.E."/>
            <person name="Bidle K."/>
            <person name="Borodovsky M."/>
            <person name="Bowler C."/>
            <person name="Brownlee C."/>
            <person name="Cock J.M."/>
            <person name="Elias M."/>
            <person name="Gladyshev V.N."/>
            <person name="Groth M."/>
            <person name="Guda C."/>
            <person name="Hadaegh A."/>
            <person name="Iglesias-Rodriguez M.D."/>
            <person name="Jenkins J."/>
            <person name="Jones B.M."/>
            <person name="Lawson T."/>
            <person name="Leese F."/>
            <person name="Lindquist E."/>
            <person name="Lobanov A."/>
            <person name="Lomsadze A."/>
            <person name="Malik S.B."/>
            <person name="Marsh M.E."/>
            <person name="Mackinder L."/>
            <person name="Mock T."/>
            <person name="Mueller-Roeber B."/>
            <person name="Pagarete A."/>
            <person name="Parker M."/>
            <person name="Probert I."/>
            <person name="Quesneville H."/>
            <person name="Raines C."/>
            <person name="Rensing S.A."/>
            <person name="Riano-Pachon D.M."/>
            <person name="Richier S."/>
            <person name="Rokitta S."/>
            <person name="Shiraiwa Y."/>
            <person name="Soanes D.M."/>
            <person name="van der Giezen M."/>
            <person name="Wahlund T.M."/>
            <person name="Williams B."/>
            <person name="Wilson W."/>
            <person name="Wolfe G."/>
            <person name="Wurch L.L."/>
        </authorList>
    </citation>
    <scope>NUCLEOTIDE SEQUENCE</scope>
</reference>
<feature type="transmembrane region" description="Helical" evidence="1">
    <location>
        <begin position="90"/>
        <end position="111"/>
    </location>
</feature>
<dbReference type="HOGENOM" id="CLU_066320_0_1_1"/>
<dbReference type="RefSeq" id="XP_005780010.1">
    <property type="nucleotide sequence ID" value="XM_005779953.1"/>
</dbReference>
<accession>A0A0D3JVP6</accession>
<keyword evidence="1" id="KW-0472">Membrane</keyword>
<evidence type="ECO:0000313" key="3">
    <source>
        <dbReference type="Proteomes" id="UP000013827"/>
    </source>
</evidence>
<dbReference type="GeneID" id="17273125"/>
<keyword evidence="1" id="KW-0812">Transmembrane</keyword>
<dbReference type="EnsemblProtists" id="EOD20378">
    <property type="protein sequence ID" value="EOD20378"/>
    <property type="gene ID" value="EMIHUDRAFT_242044"/>
</dbReference>
<dbReference type="KEGG" id="ehx:EMIHUDRAFT_114530"/>
<dbReference type="OMA" id="CCCQPLV"/>
<dbReference type="Proteomes" id="UP000013827">
    <property type="component" value="Unassembled WGS sequence"/>
</dbReference>
<dbReference type="EnsemblProtists" id="EOD27581">
    <property type="protein sequence ID" value="EOD27581"/>
    <property type="gene ID" value="EMIHUDRAFT_114530"/>
</dbReference>
<reference evidence="2" key="2">
    <citation type="submission" date="2024-10" db="UniProtKB">
        <authorList>
            <consortium name="EnsemblProtists"/>
        </authorList>
    </citation>
    <scope>IDENTIFICATION</scope>
</reference>
<feature type="transmembrane region" description="Helical" evidence="1">
    <location>
        <begin position="49"/>
        <end position="70"/>
    </location>
</feature>
<organism evidence="2 3">
    <name type="scientific">Emiliania huxleyi (strain CCMP1516)</name>
    <dbReference type="NCBI Taxonomy" id="280463"/>
    <lineage>
        <taxon>Eukaryota</taxon>
        <taxon>Haptista</taxon>
        <taxon>Haptophyta</taxon>
        <taxon>Prymnesiophyceae</taxon>
        <taxon>Isochrysidales</taxon>
        <taxon>Noelaerhabdaceae</taxon>
        <taxon>Emiliania</taxon>
    </lineage>
</organism>
<keyword evidence="3" id="KW-1185">Reference proteome</keyword>
<keyword evidence="1" id="KW-1133">Transmembrane helix</keyword>
<proteinExistence type="predicted"/>
<evidence type="ECO:0000313" key="2">
    <source>
        <dbReference type="EnsemblProtists" id="EOD27581"/>
    </source>
</evidence>
<feature type="transmembrane region" description="Helical" evidence="1">
    <location>
        <begin position="123"/>
        <end position="148"/>
    </location>
</feature>
<sequence>MKTPETQKPKVLDVAFIANCREGWCFALPSWRQAYSTPSNLARCAPPEAFLAVRASLAAFWLGITIWSMVEHKSNDWETAPEWYIYLTHWTLLFELFYLILAAVVSGLAIASRNGEPDGTTPCYVRLTYALQVLTYVAPFFVFVLFWALVYDWNSPDPPSVLSCFTHGVNFVVALCDFLIAGLPMRLNQMWVPVLYGITYVLFSLIYDLAGGTAGGEPYIYAVLDWSENAGVAAAYGGGVVFGAFPIVFLACLFCVYPLRNLCQCCPAATGLDV</sequence>
<dbReference type="STRING" id="2903.R1EX73"/>
<dbReference type="RefSeq" id="XP_005772807.1">
    <property type="nucleotide sequence ID" value="XM_005772750.1"/>
</dbReference>
<dbReference type="PANTHER" id="PTHR12242">
    <property type="entry name" value="OS02G0130600 PROTEIN-RELATED"/>
    <property type="match status" value="1"/>
</dbReference>
<dbReference type="InterPro" id="IPR049352">
    <property type="entry name" value="Rost"/>
</dbReference>
<name>A0A0D3JVP6_EMIH1</name>